<dbReference type="Pfam" id="PF00528">
    <property type="entry name" value="BPD_transp_1"/>
    <property type="match status" value="2"/>
</dbReference>
<protein>
    <submittedName>
        <fullName evidence="10">Sulfate ester ABC transporter permease protein</fullName>
    </submittedName>
</protein>
<keyword evidence="5 8" id="KW-0812">Transmembrane</keyword>
<feature type="domain" description="ABC transmembrane type-1" evidence="9">
    <location>
        <begin position="86"/>
        <end position="270"/>
    </location>
</feature>
<feature type="transmembrane region" description="Helical" evidence="8">
    <location>
        <begin position="33"/>
        <end position="57"/>
    </location>
</feature>
<feature type="transmembrane region" description="Helical" evidence="8">
    <location>
        <begin position="292"/>
        <end position="314"/>
    </location>
</feature>
<evidence type="ECO:0000259" key="9">
    <source>
        <dbReference type="PROSITE" id="PS50928"/>
    </source>
</evidence>
<dbReference type="SUPFAM" id="SSF161098">
    <property type="entry name" value="MetI-like"/>
    <property type="match status" value="2"/>
</dbReference>
<name>Q6CZ56_PECAS</name>
<evidence type="ECO:0000313" key="10">
    <source>
        <dbReference type="EMBL" id="CAG77194.1"/>
    </source>
</evidence>
<dbReference type="InterPro" id="IPR035906">
    <property type="entry name" value="MetI-like_sf"/>
</dbReference>
<feature type="transmembrane region" description="Helical" evidence="8">
    <location>
        <begin position="156"/>
        <end position="176"/>
    </location>
</feature>
<keyword evidence="4" id="KW-0997">Cell inner membrane</keyword>
<sequence length="543" mass="59292">MLWILTIMMPKYPLRIRSAPDTYLSAATLSAGYSALVISLIVSLVVPLLVLASWWLASRYGWMSEQILPSPLTVIGSARAFIPEELIHQLPISLMRLVIGFSGGIALGLVLGSLFGLNRRLNALFMPLFTVIAQIPTLAWIPLLMLSLGIGEALKLVVLVKSVTVPVTLYTCAGIQQTPQKLHEMVRSLRLPPVAFLRYLILPAMLPYVMTGVRLAFSTGWVALIAVELLASSEGLGYLLVQSRQLFMLDLVFVCILIIGILGFTGERVLLKLERRWIHWPAPVLGRDSLSYALPSLSLTPWLAPLMLIALWQISSTREWVNVAFLPAPSDVIEALWSGLIQGGLLADLNASLLRALQGFMLGSAIGVLVGALLGGWRIADKLFNPALSALRCVALFAWLPLITAWFGLGESAKIVFIAVAAFFPVMLATRQGIAQLPPALLEVAQVLRLTPMQTLRTLILPSVLPPLFSGLRLALMHAWTGAIGAEYFMPSGEGLGGMMIRAQQLLESDRIMAGVVLIAVVAALFSRLITLSERRLTRWRFA</sequence>
<dbReference type="Gene3D" id="1.10.3720.10">
    <property type="entry name" value="MetI-like"/>
    <property type="match status" value="2"/>
</dbReference>
<dbReference type="AlphaFoldDB" id="Q6CZ56"/>
<feature type="transmembrane region" description="Helical" evidence="8">
    <location>
        <begin position="389"/>
        <end position="409"/>
    </location>
</feature>
<dbReference type="PANTHER" id="PTHR30151:SF38">
    <property type="entry name" value="ALIPHATIC SULFONATES TRANSPORT PERMEASE PROTEIN SSUC-RELATED"/>
    <property type="match status" value="1"/>
</dbReference>
<feature type="domain" description="ABC transmembrane type-1" evidence="9">
    <location>
        <begin position="349"/>
        <end position="530"/>
    </location>
</feature>
<evidence type="ECO:0000256" key="6">
    <source>
        <dbReference type="ARBA" id="ARBA00022989"/>
    </source>
</evidence>
<keyword evidence="6 8" id="KW-1133">Transmembrane helix</keyword>
<feature type="transmembrane region" description="Helical" evidence="8">
    <location>
        <begin position="356"/>
        <end position="377"/>
    </location>
</feature>
<evidence type="ECO:0000256" key="5">
    <source>
        <dbReference type="ARBA" id="ARBA00022692"/>
    </source>
</evidence>
<comment type="similarity">
    <text evidence="8">Belongs to the binding-protein-dependent transport system permease family.</text>
</comment>
<dbReference type="PANTHER" id="PTHR30151">
    <property type="entry name" value="ALKANE SULFONATE ABC TRANSPORTER-RELATED, MEMBRANE SUBUNIT"/>
    <property type="match status" value="1"/>
</dbReference>
<dbReference type="eggNOG" id="COG0600">
    <property type="taxonomic scope" value="Bacteria"/>
</dbReference>
<evidence type="ECO:0000256" key="7">
    <source>
        <dbReference type="ARBA" id="ARBA00023136"/>
    </source>
</evidence>
<evidence type="ECO:0000313" key="11">
    <source>
        <dbReference type="Proteomes" id="UP000007966"/>
    </source>
</evidence>
<evidence type="ECO:0000256" key="8">
    <source>
        <dbReference type="RuleBase" id="RU363032"/>
    </source>
</evidence>
<keyword evidence="2 8" id="KW-0813">Transport</keyword>
<keyword evidence="11" id="KW-1185">Reference proteome</keyword>
<dbReference type="CDD" id="cd06261">
    <property type="entry name" value="TM_PBP2"/>
    <property type="match status" value="2"/>
</dbReference>
<evidence type="ECO:0000256" key="2">
    <source>
        <dbReference type="ARBA" id="ARBA00022448"/>
    </source>
</evidence>
<keyword evidence="7 8" id="KW-0472">Membrane</keyword>
<evidence type="ECO:0000256" key="4">
    <source>
        <dbReference type="ARBA" id="ARBA00022519"/>
    </source>
</evidence>
<comment type="subcellular location">
    <subcellularLocation>
        <location evidence="1">Cell inner membrane</location>
        <topology evidence="1">Multi-pass membrane protein</topology>
    </subcellularLocation>
    <subcellularLocation>
        <location evidence="8">Cell membrane</location>
        <topology evidence="8">Multi-pass membrane protein</topology>
    </subcellularLocation>
</comment>
<dbReference type="Proteomes" id="UP000007966">
    <property type="component" value="Chromosome"/>
</dbReference>
<dbReference type="EMBL" id="BX950851">
    <property type="protein sequence ID" value="CAG77194.1"/>
    <property type="molecule type" value="Genomic_DNA"/>
</dbReference>
<organism evidence="10 11">
    <name type="scientific">Pectobacterium atrosepticum (strain SCRI 1043 / ATCC BAA-672)</name>
    <name type="common">Erwinia carotovora subsp. atroseptica</name>
    <dbReference type="NCBI Taxonomy" id="218491"/>
    <lineage>
        <taxon>Bacteria</taxon>
        <taxon>Pseudomonadati</taxon>
        <taxon>Pseudomonadota</taxon>
        <taxon>Gammaproteobacteria</taxon>
        <taxon>Enterobacterales</taxon>
        <taxon>Pectobacteriaceae</taxon>
        <taxon>Pectobacterium</taxon>
    </lineage>
</organism>
<dbReference type="GO" id="GO:0055085">
    <property type="term" value="P:transmembrane transport"/>
    <property type="evidence" value="ECO:0007669"/>
    <property type="project" value="InterPro"/>
</dbReference>
<gene>
    <name evidence="10" type="primary">astB</name>
    <name evidence="10" type="ordered locus">ECA4297</name>
</gene>
<reference evidence="10" key="1">
    <citation type="submission" date="2004-02" db="EMBL/GenBank/DDBJ databases">
        <title>The genome sequence of the enterobacterial phytopathogen Erwinia carotovora subsp. atroseptica SCRI1043 and functional genomic identification of novel virulence factors.</title>
        <authorList>
            <person name="Bell K.S."/>
            <person name="Sebaihia M."/>
            <person name="Pritchard L."/>
            <person name="Holden M."/>
            <person name="Hyman L.J."/>
            <person name="Holeva M.C."/>
            <person name="Thomson N.R."/>
            <person name="Bentley S.D."/>
            <person name="Churcher C."/>
            <person name="Mungall K."/>
            <person name="Atkin R."/>
            <person name="Bason N."/>
            <person name="Brooks K."/>
            <person name="Chillingworth T."/>
            <person name="Clark K."/>
            <person name="Doggett J."/>
            <person name="Fraser A."/>
            <person name="Hance Z."/>
            <person name="Hauser H."/>
            <person name="Jagels K."/>
            <person name="Moule S."/>
            <person name="Norbertczak H."/>
            <person name="Ormond D."/>
            <person name="Price C."/>
            <person name="Quail M.A."/>
            <person name="Sanders M."/>
            <person name="Walker D."/>
            <person name="Whitehead S."/>
            <person name="Salmond G.P.C."/>
            <person name="Birch P.R.J."/>
            <person name="Barrell B.G."/>
            <person name="Parkhill J."/>
            <person name="Toth I.K."/>
        </authorList>
    </citation>
    <scope>NUCLEOTIDE SEQUENCE</scope>
    <source>
        <strain evidence="10">SCRI1043</strain>
    </source>
</reference>
<dbReference type="GO" id="GO:0005886">
    <property type="term" value="C:plasma membrane"/>
    <property type="evidence" value="ECO:0007669"/>
    <property type="project" value="UniProtKB-SubCell"/>
</dbReference>
<feature type="transmembrane region" description="Helical" evidence="8">
    <location>
        <begin position="123"/>
        <end position="144"/>
    </location>
</feature>
<keyword evidence="3" id="KW-1003">Cell membrane</keyword>
<dbReference type="PROSITE" id="PS50928">
    <property type="entry name" value="ABC_TM1"/>
    <property type="match status" value="2"/>
</dbReference>
<dbReference type="HOGENOM" id="CLU_521559_0_0_6"/>
<dbReference type="STRING" id="218491.ECA4297"/>
<feature type="transmembrane region" description="Helical" evidence="8">
    <location>
        <begin position="455"/>
        <end position="480"/>
    </location>
</feature>
<feature type="transmembrane region" description="Helical" evidence="8">
    <location>
        <begin position="247"/>
        <end position="271"/>
    </location>
</feature>
<dbReference type="InterPro" id="IPR000515">
    <property type="entry name" value="MetI-like"/>
</dbReference>
<proteinExistence type="inferred from homology"/>
<feature type="transmembrane region" description="Helical" evidence="8">
    <location>
        <begin position="97"/>
        <end position="117"/>
    </location>
</feature>
<evidence type="ECO:0000256" key="1">
    <source>
        <dbReference type="ARBA" id="ARBA00004429"/>
    </source>
</evidence>
<accession>Q6CZ56</accession>
<feature type="transmembrane region" description="Helical" evidence="8">
    <location>
        <begin position="512"/>
        <end position="531"/>
    </location>
</feature>
<dbReference type="KEGG" id="eca:ECA4297"/>
<feature type="transmembrane region" description="Helical" evidence="8">
    <location>
        <begin position="196"/>
        <end position="213"/>
    </location>
</feature>
<feature type="transmembrane region" description="Helical" evidence="8">
    <location>
        <begin position="415"/>
        <end position="434"/>
    </location>
</feature>
<evidence type="ECO:0000256" key="3">
    <source>
        <dbReference type="ARBA" id="ARBA00022475"/>
    </source>
</evidence>